<organism evidence="2 3">
    <name type="scientific">Aspergillus wentii DTO 134E9</name>
    <dbReference type="NCBI Taxonomy" id="1073089"/>
    <lineage>
        <taxon>Eukaryota</taxon>
        <taxon>Fungi</taxon>
        <taxon>Dikarya</taxon>
        <taxon>Ascomycota</taxon>
        <taxon>Pezizomycotina</taxon>
        <taxon>Eurotiomycetes</taxon>
        <taxon>Eurotiomycetidae</taxon>
        <taxon>Eurotiales</taxon>
        <taxon>Aspergillaceae</taxon>
        <taxon>Aspergillus</taxon>
        <taxon>Aspergillus subgen. Cremei</taxon>
    </lineage>
</organism>
<keyword evidence="1" id="KW-0472">Membrane</keyword>
<evidence type="ECO:0000256" key="1">
    <source>
        <dbReference type="SAM" id="Phobius"/>
    </source>
</evidence>
<proteinExistence type="predicted"/>
<dbReference type="Proteomes" id="UP000184383">
    <property type="component" value="Unassembled WGS sequence"/>
</dbReference>
<accession>A0A1L9RZC5</accession>
<dbReference type="EMBL" id="KV878209">
    <property type="protein sequence ID" value="OJJ40320.1"/>
    <property type="molecule type" value="Genomic_DNA"/>
</dbReference>
<feature type="transmembrane region" description="Helical" evidence="1">
    <location>
        <begin position="79"/>
        <end position="98"/>
    </location>
</feature>
<evidence type="ECO:0000313" key="3">
    <source>
        <dbReference type="Proteomes" id="UP000184383"/>
    </source>
</evidence>
<name>A0A1L9RZC5_ASPWE</name>
<keyword evidence="3" id="KW-1185">Reference proteome</keyword>
<evidence type="ECO:0000313" key="2">
    <source>
        <dbReference type="EMBL" id="OJJ40320.1"/>
    </source>
</evidence>
<dbReference type="GeneID" id="63748120"/>
<protein>
    <submittedName>
        <fullName evidence="2">Uncharacterized protein</fullName>
    </submittedName>
</protein>
<dbReference type="RefSeq" id="XP_040693996.1">
    <property type="nucleotide sequence ID" value="XM_040832272.1"/>
</dbReference>
<gene>
    <name evidence="2" type="ORF">ASPWEDRAFT_203173</name>
</gene>
<reference evidence="3" key="1">
    <citation type="journal article" date="2017" name="Genome Biol.">
        <title>Comparative genomics reveals high biological diversity and specific adaptations in the industrially and medically important fungal genus Aspergillus.</title>
        <authorList>
            <person name="de Vries R.P."/>
            <person name="Riley R."/>
            <person name="Wiebenga A."/>
            <person name="Aguilar-Osorio G."/>
            <person name="Amillis S."/>
            <person name="Uchima C.A."/>
            <person name="Anderluh G."/>
            <person name="Asadollahi M."/>
            <person name="Askin M."/>
            <person name="Barry K."/>
            <person name="Battaglia E."/>
            <person name="Bayram O."/>
            <person name="Benocci T."/>
            <person name="Braus-Stromeyer S.A."/>
            <person name="Caldana C."/>
            <person name="Canovas D."/>
            <person name="Cerqueira G.C."/>
            <person name="Chen F."/>
            <person name="Chen W."/>
            <person name="Choi C."/>
            <person name="Clum A."/>
            <person name="Dos Santos R.A."/>
            <person name="Damasio A.R."/>
            <person name="Diallinas G."/>
            <person name="Emri T."/>
            <person name="Fekete E."/>
            <person name="Flipphi M."/>
            <person name="Freyberg S."/>
            <person name="Gallo A."/>
            <person name="Gournas C."/>
            <person name="Habgood R."/>
            <person name="Hainaut M."/>
            <person name="Harispe M.L."/>
            <person name="Henrissat B."/>
            <person name="Hilden K.S."/>
            <person name="Hope R."/>
            <person name="Hossain A."/>
            <person name="Karabika E."/>
            <person name="Karaffa L."/>
            <person name="Karanyi Z."/>
            <person name="Krasevec N."/>
            <person name="Kuo A."/>
            <person name="Kusch H."/>
            <person name="LaButti K."/>
            <person name="Lagendijk E.L."/>
            <person name="Lapidus A."/>
            <person name="Levasseur A."/>
            <person name="Lindquist E."/>
            <person name="Lipzen A."/>
            <person name="Logrieco A.F."/>
            <person name="MacCabe A."/>
            <person name="Maekelae M.R."/>
            <person name="Malavazi I."/>
            <person name="Melin P."/>
            <person name="Meyer V."/>
            <person name="Mielnichuk N."/>
            <person name="Miskei M."/>
            <person name="Molnar A.P."/>
            <person name="Mule G."/>
            <person name="Ngan C.Y."/>
            <person name="Orejas M."/>
            <person name="Orosz E."/>
            <person name="Ouedraogo J.P."/>
            <person name="Overkamp K.M."/>
            <person name="Park H.-S."/>
            <person name="Perrone G."/>
            <person name="Piumi F."/>
            <person name="Punt P.J."/>
            <person name="Ram A.F."/>
            <person name="Ramon A."/>
            <person name="Rauscher S."/>
            <person name="Record E."/>
            <person name="Riano-Pachon D.M."/>
            <person name="Robert V."/>
            <person name="Roehrig J."/>
            <person name="Ruller R."/>
            <person name="Salamov A."/>
            <person name="Salih N.S."/>
            <person name="Samson R.A."/>
            <person name="Sandor E."/>
            <person name="Sanguinetti M."/>
            <person name="Schuetze T."/>
            <person name="Sepcic K."/>
            <person name="Shelest E."/>
            <person name="Sherlock G."/>
            <person name="Sophianopoulou V."/>
            <person name="Squina F.M."/>
            <person name="Sun H."/>
            <person name="Susca A."/>
            <person name="Todd R.B."/>
            <person name="Tsang A."/>
            <person name="Unkles S.E."/>
            <person name="van de Wiele N."/>
            <person name="van Rossen-Uffink D."/>
            <person name="Oliveira J.V."/>
            <person name="Vesth T.C."/>
            <person name="Visser J."/>
            <person name="Yu J.-H."/>
            <person name="Zhou M."/>
            <person name="Andersen M.R."/>
            <person name="Archer D.B."/>
            <person name="Baker S.E."/>
            <person name="Benoit I."/>
            <person name="Brakhage A.A."/>
            <person name="Braus G.H."/>
            <person name="Fischer R."/>
            <person name="Frisvad J.C."/>
            <person name="Goldman G.H."/>
            <person name="Houbraken J."/>
            <person name="Oakley B."/>
            <person name="Pocsi I."/>
            <person name="Scazzocchio C."/>
            <person name="Seiboth B."/>
            <person name="vanKuyk P.A."/>
            <person name="Wortman J."/>
            <person name="Dyer P.S."/>
            <person name="Grigoriev I.V."/>
        </authorList>
    </citation>
    <scope>NUCLEOTIDE SEQUENCE [LARGE SCALE GENOMIC DNA]</scope>
    <source>
        <strain evidence="3">DTO 134E9</strain>
    </source>
</reference>
<keyword evidence="1" id="KW-0812">Transmembrane</keyword>
<dbReference type="AlphaFoldDB" id="A0A1L9RZC5"/>
<feature type="transmembrane region" description="Helical" evidence="1">
    <location>
        <begin position="47"/>
        <end position="67"/>
    </location>
</feature>
<keyword evidence="1" id="KW-1133">Transmembrane helix</keyword>
<feature type="transmembrane region" description="Helical" evidence="1">
    <location>
        <begin position="187"/>
        <end position="208"/>
    </location>
</feature>
<dbReference type="VEuPathDB" id="FungiDB:ASPWEDRAFT_203173"/>
<sequence>MFLRQTCTPHLKLSSFIPIHPLGIFNSPFSSYPPFYLLFDLVSPSHLQFYPLLFSLFPPGCSTILFFDLSFSNLSPIQLFSTLEFSLGFILSSLLPLLHSSFYLLFRSSPSVLSLAASFPGSFLRASCKKFNIPKEPHLFSLTFFSSLLFFVSVDPIFSPTASFFPLIFPFSIQFNLRLPPSTVDVFWIPSPFLPAKLLMLLVSAPYLD</sequence>